<accession>A0A5C6LTQ6</accession>
<gene>
    <name evidence="2" type="ORF">FEF09_13800</name>
</gene>
<proteinExistence type="predicted"/>
<feature type="transmembrane region" description="Helical" evidence="1">
    <location>
        <begin position="252"/>
        <end position="272"/>
    </location>
</feature>
<dbReference type="EMBL" id="VOHS01000011">
    <property type="protein sequence ID" value="TWW00064.1"/>
    <property type="molecule type" value="Genomic_DNA"/>
</dbReference>
<organism evidence="2 3">
    <name type="scientific">Chitinophaga pinensis</name>
    <dbReference type="NCBI Taxonomy" id="79329"/>
    <lineage>
        <taxon>Bacteria</taxon>
        <taxon>Pseudomonadati</taxon>
        <taxon>Bacteroidota</taxon>
        <taxon>Chitinophagia</taxon>
        <taxon>Chitinophagales</taxon>
        <taxon>Chitinophagaceae</taxon>
        <taxon>Chitinophaga</taxon>
    </lineage>
</organism>
<keyword evidence="1" id="KW-0472">Membrane</keyword>
<reference evidence="2 3" key="1">
    <citation type="submission" date="2019-08" db="EMBL/GenBank/DDBJ databases">
        <title>Whole genome sequencing of chitin degrading bacteria Chitinophaga pinensis YS16.</title>
        <authorList>
            <person name="Singh R.P."/>
            <person name="Manchanda G."/>
            <person name="Maurya I.K."/>
            <person name="Joshi N.K."/>
            <person name="Srivastava A.K."/>
        </authorList>
    </citation>
    <scope>NUCLEOTIDE SEQUENCE [LARGE SCALE GENOMIC DNA]</scope>
    <source>
        <strain evidence="2 3">YS-16</strain>
    </source>
</reference>
<feature type="transmembrane region" description="Helical" evidence="1">
    <location>
        <begin position="98"/>
        <end position="115"/>
    </location>
</feature>
<name>A0A5C6LTQ6_9BACT</name>
<evidence type="ECO:0000313" key="2">
    <source>
        <dbReference type="EMBL" id="TWW00064.1"/>
    </source>
</evidence>
<comment type="caution">
    <text evidence="2">The sequence shown here is derived from an EMBL/GenBank/DDBJ whole genome shotgun (WGS) entry which is preliminary data.</text>
</comment>
<feature type="transmembrane region" description="Helical" evidence="1">
    <location>
        <begin position="284"/>
        <end position="305"/>
    </location>
</feature>
<sequence length="343" mass="40017">MTYQPPINQSTALKTQPLRIETNCLNCGTDVPGRYCTNCGQENIIPHETFGHLVKEFAADIVHYDSKTILTFKYLFTRPGHITREYTAGKRVKFVQPIKLYIFSSFLFFLLYFALTPKEDKVKIDHETKAQLDANRKTARESFASLPDSLKTGDLSTENWFRRLYTFESREKYDSFQETLPDEYRDGLLERKMARYYFSAANGVTGSDEESKHAEEAQEELFHHNYPKMMFVLLPLFALYLRWMYDKKKWFYADHAIFSIHIHVFFFIFYLFCAALDRLFHTEAVTSIGLLVIFAYLIIALKNTYGQSWGKSVLKGFLLTMTYLVTLLIVFIGFMATLTLLNT</sequence>
<protein>
    <submittedName>
        <fullName evidence="2">DUF3667 domain-containing protein</fullName>
    </submittedName>
</protein>
<dbReference type="Pfam" id="PF12412">
    <property type="entry name" value="DUF3667"/>
    <property type="match status" value="1"/>
</dbReference>
<feature type="transmembrane region" description="Helical" evidence="1">
    <location>
        <begin position="317"/>
        <end position="341"/>
    </location>
</feature>
<dbReference type="AlphaFoldDB" id="A0A5C6LTQ6"/>
<keyword evidence="1" id="KW-0812">Transmembrane</keyword>
<keyword evidence="3" id="KW-1185">Reference proteome</keyword>
<evidence type="ECO:0000313" key="3">
    <source>
        <dbReference type="Proteomes" id="UP000318815"/>
    </source>
</evidence>
<keyword evidence="1" id="KW-1133">Transmembrane helix</keyword>
<dbReference type="Proteomes" id="UP000318815">
    <property type="component" value="Unassembled WGS sequence"/>
</dbReference>
<dbReference type="InterPro" id="IPR022134">
    <property type="entry name" value="DUF3667"/>
</dbReference>
<dbReference type="OrthoDB" id="675873at2"/>
<evidence type="ECO:0000256" key="1">
    <source>
        <dbReference type="SAM" id="Phobius"/>
    </source>
</evidence>